<dbReference type="PATRIC" id="fig|937777.3.peg.2356"/>
<proteinExistence type="inferred from homology"/>
<comment type="similarity">
    <text evidence="1 4">Belongs to the V-ATPase E subunit family.</text>
</comment>
<evidence type="ECO:0000313" key="6">
    <source>
        <dbReference type="Proteomes" id="UP000010467"/>
    </source>
</evidence>
<dbReference type="STRING" id="937777.Deipe_2355"/>
<name>L0A1Q6_DEIPD</name>
<keyword evidence="2 4" id="KW-0813">Transport</keyword>
<keyword evidence="3 4" id="KW-0406">Ion transport</keyword>
<comment type="function">
    <text evidence="4">Produces ATP from ADP in the presence of a proton gradient across the membrane.</text>
</comment>
<evidence type="ECO:0000256" key="1">
    <source>
        <dbReference type="ARBA" id="ARBA00005901"/>
    </source>
</evidence>
<dbReference type="KEGG" id="dpd:Deipe_2355"/>
<dbReference type="RefSeq" id="WP_015236135.1">
    <property type="nucleotide sequence ID" value="NC_019793.1"/>
</dbReference>
<dbReference type="HOGENOM" id="CLU_123924_0_0_0"/>
<dbReference type="SUPFAM" id="SSF160527">
    <property type="entry name" value="V-type ATPase subunit E-like"/>
    <property type="match status" value="1"/>
</dbReference>
<keyword evidence="4" id="KW-0375">Hydrogen ion transport</keyword>
<dbReference type="GO" id="GO:0042777">
    <property type="term" value="P:proton motive force-driven plasma membrane ATP synthesis"/>
    <property type="evidence" value="ECO:0007669"/>
    <property type="project" value="UniProtKB-UniRule"/>
</dbReference>
<sequence length="185" mass="20045">MRLDTILENEARAEIEQIRAEGRARAQEIIRAAQERAQAQVESQKRTLDGQLQAGLVRARSGANLEVSAARLSASDTGLQRAFDLAAEQLRGVTSAPEYREILSRLISEVRSTLGTVEAIEVNPREAAIAREVAPDLEVRENPAIEGGVRGITRGGKSGVTNTLLGRLARVRESIAPQVARMLAE</sequence>
<dbReference type="AlphaFoldDB" id="L0A1Q6"/>
<dbReference type="GO" id="GO:0033178">
    <property type="term" value="C:proton-transporting two-sector ATPase complex, catalytic domain"/>
    <property type="evidence" value="ECO:0007669"/>
    <property type="project" value="InterPro"/>
</dbReference>
<organism evidence="5 6">
    <name type="scientific">Deinococcus peraridilitoris (strain DSM 19664 / LMG 22246 / CIP 109416 / KR-200)</name>
    <dbReference type="NCBI Taxonomy" id="937777"/>
    <lineage>
        <taxon>Bacteria</taxon>
        <taxon>Thermotogati</taxon>
        <taxon>Deinococcota</taxon>
        <taxon>Deinococci</taxon>
        <taxon>Deinococcales</taxon>
        <taxon>Deinococcaceae</taxon>
        <taxon>Deinococcus</taxon>
    </lineage>
</organism>
<evidence type="ECO:0000256" key="4">
    <source>
        <dbReference type="HAMAP-Rule" id="MF_00311"/>
    </source>
</evidence>
<dbReference type="Gene3D" id="3.30.2320.30">
    <property type="entry name" value="ATP synthase, E subunit, C-terminal"/>
    <property type="match status" value="1"/>
</dbReference>
<dbReference type="Gene3D" id="1.20.5.620">
    <property type="entry name" value="F1F0 ATP synthase subunit B, membrane domain"/>
    <property type="match status" value="1"/>
</dbReference>
<keyword evidence="6" id="KW-1185">Reference proteome</keyword>
<dbReference type="EMBL" id="CP003382">
    <property type="protein sequence ID" value="AFZ67833.1"/>
    <property type="molecule type" value="Genomic_DNA"/>
</dbReference>
<dbReference type="GO" id="GO:0046961">
    <property type="term" value="F:proton-transporting ATPase activity, rotational mechanism"/>
    <property type="evidence" value="ECO:0007669"/>
    <property type="project" value="InterPro"/>
</dbReference>
<dbReference type="eggNOG" id="COG1390">
    <property type="taxonomic scope" value="Bacteria"/>
</dbReference>
<dbReference type="GO" id="GO:0005524">
    <property type="term" value="F:ATP binding"/>
    <property type="evidence" value="ECO:0007669"/>
    <property type="project" value="UniProtKB-UniRule"/>
</dbReference>
<accession>L0A1Q6</accession>
<dbReference type="HAMAP" id="MF_00311">
    <property type="entry name" value="ATP_synth_E_arch"/>
    <property type="match status" value="1"/>
</dbReference>
<evidence type="ECO:0000313" key="5">
    <source>
        <dbReference type="EMBL" id="AFZ67833.1"/>
    </source>
</evidence>
<dbReference type="Proteomes" id="UP000010467">
    <property type="component" value="Chromosome"/>
</dbReference>
<protein>
    <recommendedName>
        <fullName evidence="4">V-type proton ATPase subunit E</fullName>
    </recommendedName>
    <alternativeName>
        <fullName evidence="4">V-ATPase subunit E</fullName>
    </alternativeName>
</protein>
<dbReference type="GO" id="GO:0046933">
    <property type="term" value="F:proton-transporting ATP synthase activity, rotational mechanism"/>
    <property type="evidence" value="ECO:0007669"/>
    <property type="project" value="UniProtKB-UniRule"/>
</dbReference>
<evidence type="ECO:0000256" key="2">
    <source>
        <dbReference type="ARBA" id="ARBA00022448"/>
    </source>
</evidence>
<dbReference type="Pfam" id="PF01991">
    <property type="entry name" value="vATP-synt_E"/>
    <property type="match status" value="1"/>
</dbReference>
<evidence type="ECO:0000256" key="3">
    <source>
        <dbReference type="ARBA" id="ARBA00023065"/>
    </source>
</evidence>
<dbReference type="InterPro" id="IPR002842">
    <property type="entry name" value="ATPase_V1_Esu"/>
</dbReference>
<gene>
    <name evidence="4" type="primary">atpE</name>
    <name evidence="5" type="ordered locus">Deipe_2355</name>
</gene>
<dbReference type="OrthoDB" id="68858at2"/>
<keyword evidence="4" id="KW-0066">ATP synthesis</keyword>
<reference evidence="6" key="1">
    <citation type="submission" date="2012-03" db="EMBL/GenBank/DDBJ databases">
        <title>Complete sequence of chromosome of Deinococcus peraridilitoris DSM 19664.</title>
        <authorList>
            <person name="Lucas S."/>
            <person name="Copeland A."/>
            <person name="Lapidus A."/>
            <person name="Glavina del Rio T."/>
            <person name="Dalin E."/>
            <person name="Tice H."/>
            <person name="Bruce D."/>
            <person name="Goodwin L."/>
            <person name="Pitluck S."/>
            <person name="Peters L."/>
            <person name="Mikhailova N."/>
            <person name="Lu M."/>
            <person name="Kyrpides N."/>
            <person name="Mavromatis K."/>
            <person name="Ivanova N."/>
            <person name="Brettin T."/>
            <person name="Detter J.C."/>
            <person name="Han C."/>
            <person name="Larimer F."/>
            <person name="Land M."/>
            <person name="Hauser L."/>
            <person name="Markowitz V."/>
            <person name="Cheng J.-F."/>
            <person name="Hugenholtz P."/>
            <person name="Woyke T."/>
            <person name="Wu D."/>
            <person name="Pukall R."/>
            <person name="Steenblock K."/>
            <person name="Brambilla E."/>
            <person name="Klenk H.-P."/>
            <person name="Eisen J.A."/>
        </authorList>
    </citation>
    <scope>NUCLEOTIDE SEQUENCE [LARGE SCALE GENOMIC DNA]</scope>
    <source>
        <strain evidence="6">DSM 19664 / LMG 22246 / CIP 109416 / KR-200</strain>
    </source>
</reference>
<dbReference type="InterPro" id="IPR038495">
    <property type="entry name" value="ATPase_E_C"/>
</dbReference>